<dbReference type="RefSeq" id="WP_336587393.1">
    <property type="nucleotide sequence ID" value="NZ_JBBAXC010000010.1"/>
</dbReference>
<dbReference type="EMBL" id="JBBAXC010000010">
    <property type="protein sequence ID" value="MEI5907950.1"/>
    <property type="molecule type" value="Genomic_DNA"/>
</dbReference>
<proteinExistence type="predicted"/>
<reference evidence="1 2" key="1">
    <citation type="journal article" date="2018" name="J. Microbiol.">
        <title>Bacillus spongiae sp. nov., isolated from sponge of Jeju Island.</title>
        <authorList>
            <person name="Lee G.E."/>
            <person name="Im W.T."/>
            <person name="Park J.S."/>
        </authorList>
    </citation>
    <scope>NUCLEOTIDE SEQUENCE [LARGE SCALE GENOMIC DNA]</scope>
    <source>
        <strain evidence="1 2">135PIL107-10</strain>
    </source>
</reference>
<keyword evidence="2" id="KW-1185">Reference proteome</keyword>
<protein>
    <submittedName>
        <fullName evidence="1">Uncharacterized protein</fullName>
    </submittedName>
</protein>
<evidence type="ECO:0000313" key="2">
    <source>
        <dbReference type="Proteomes" id="UP001312865"/>
    </source>
</evidence>
<gene>
    <name evidence="1" type="ORF">WAK64_12880</name>
</gene>
<name>A0ABU8HF30_9BACI</name>
<accession>A0ABU8HF30</accession>
<organism evidence="1 2">
    <name type="scientific">Bacillus spongiae</name>
    <dbReference type="NCBI Taxonomy" id="2683610"/>
    <lineage>
        <taxon>Bacteria</taxon>
        <taxon>Bacillati</taxon>
        <taxon>Bacillota</taxon>
        <taxon>Bacilli</taxon>
        <taxon>Bacillales</taxon>
        <taxon>Bacillaceae</taxon>
        <taxon>Bacillus</taxon>
    </lineage>
</organism>
<comment type="caution">
    <text evidence="1">The sequence shown here is derived from an EMBL/GenBank/DDBJ whole genome shotgun (WGS) entry which is preliminary data.</text>
</comment>
<sequence>MAKVRGCEATELPKLIVESTNLYRIKYSKIKLTEQFECDSIGLT</sequence>
<dbReference type="Proteomes" id="UP001312865">
    <property type="component" value="Unassembled WGS sequence"/>
</dbReference>
<evidence type="ECO:0000313" key="1">
    <source>
        <dbReference type="EMBL" id="MEI5907950.1"/>
    </source>
</evidence>